<evidence type="ECO:0000313" key="16">
    <source>
        <dbReference type="EMBL" id="KYZ77819.1"/>
    </source>
</evidence>
<evidence type="ECO:0000256" key="6">
    <source>
        <dbReference type="ARBA" id="ARBA00022679"/>
    </source>
</evidence>
<dbReference type="Proteomes" id="UP000076268">
    <property type="component" value="Unassembled WGS sequence"/>
</dbReference>
<dbReference type="CDD" id="cd00082">
    <property type="entry name" value="HisKA"/>
    <property type="match status" value="1"/>
</dbReference>
<evidence type="ECO:0000256" key="8">
    <source>
        <dbReference type="ARBA" id="ARBA00022741"/>
    </source>
</evidence>
<evidence type="ECO:0000256" key="2">
    <source>
        <dbReference type="ARBA" id="ARBA00004651"/>
    </source>
</evidence>
<dbReference type="InterPro" id="IPR036890">
    <property type="entry name" value="HATPase_C_sf"/>
</dbReference>
<gene>
    <name evidence="16" type="ORF">AXX12_17305</name>
</gene>
<keyword evidence="7 14" id="KW-0812">Transmembrane</keyword>
<dbReference type="RefSeq" id="WP_066237661.1">
    <property type="nucleotide sequence ID" value="NZ_LSGP01000006.1"/>
</dbReference>
<keyword evidence="13 14" id="KW-0472">Membrane</keyword>
<dbReference type="InterPro" id="IPR013656">
    <property type="entry name" value="PAS_4"/>
</dbReference>
<dbReference type="EC" id="2.7.13.3" evidence="3"/>
<dbReference type="GO" id="GO:0005524">
    <property type="term" value="F:ATP binding"/>
    <property type="evidence" value="ECO:0007669"/>
    <property type="project" value="UniProtKB-KW"/>
</dbReference>
<keyword evidence="11 14" id="KW-1133">Transmembrane helix</keyword>
<evidence type="ECO:0000259" key="15">
    <source>
        <dbReference type="PROSITE" id="PS50109"/>
    </source>
</evidence>
<dbReference type="InterPro" id="IPR033479">
    <property type="entry name" value="dCache_1"/>
</dbReference>
<evidence type="ECO:0000256" key="5">
    <source>
        <dbReference type="ARBA" id="ARBA00022553"/>
    </source>
</evidence>
<keyword evidence="9" id="KW-0418">Kinase</keyword>
<evidence type="ECO:0000256" key="12">
    <source>
        <dbReference type="ARBA" id="ARBA00023012"/>
    </source>
</evidence>
<reference evidence="16 17" key="1">
    <citation type="submission" date="2016-02" db="EMBL/GenBank/DDBJ databases">
        <title>Anaerosporomusa subterraneum gen. nov., sp. nov., a spore-forming obligate anaerobe isolated from saprolite.</title>
        <authorList>
            <person name="Choi J.K."/>
            <person name="Shah M."/>
            <person name="Yee N."/>
        </authorList>
    </citation>
    <scope>NUCLEOTIDE SEQUENCE [LARGE SCALE GENOMIC DNA]</scope>
    <source>
        <strain evidence="16 17">RU4</strain>
    </source>
</reference>
<dbReference type="SMART" id="SM00387">
    <property type="entry name" value="HATPase_c"/>
    <property type="match status" value="1"/>
</dbReference>
<organism evidence="16 17">
    <name type="scientific">Anaerosporomusa subterranea</name>
    <dbReference type="NCBI Taxonomy" id="1794912"/>
    <lineage>
        <taxon>Bacteria</taxon>
        <taxon>Bacillati</taxon>
        <taxon>Bacillota</taxon>
        <taxon>Negativicutes</taxon>
        <taxon>Acetonemataceae</taxon>
        <taxon>Anaerosporomusa</taxon>
    </lineage>
</organism>
<dbReference type="OrthoDB" id="505470at2"/>
<keyword evidence="17" id="KW-1185">Reference proteome</keyword>
<comment type="catalytic activity">
    <reaction evidence="1">
        <text>ATP + protein L-histidine = ADP + protein N-phospho-L-histidine.</text>
        <dbReference type="EC" id="2.7.13.3"/>
    </reaction>
</comment>
<sequence>MINQPLLRQFRLWTVLIVVVPGLLIMAIYTFGQFTAAKKEKLELISQRVEFQQKIIEAWIKERSNELRGMSRMEVFRTLNLQQMETMLYLMQEEKGHFDSISYIDKQGIFRISTLSSSIRFPSTIGQPYFEAAIAGKEFISDIVVGRNSGLSVINFSAPIYDQEGAFQGLVLGSVRTTTLEAMLRDNWVGQTGEIVLVNREGMLIAQPRDVDALRNKGLAKGTLRMKLNRSADIFTVAHLGENGSDSGVNYMGDKVLGAYRHLPERDWTLVGSIDENEILFPIYQQLLLMAGATLLLVLAILPMLALLVNRITLPIEWLIKQSELVAEENYGLVGINRYLKDAPRELANLCSAFVTMSKKIQSSVSLIKDREAQLEDKVREIETVNSALKTEIVDRQKAQSELEEVNAVLELTVGRRTSQLLQREQHYRKLIENIPDCIGRYDREYDRIYANQAALLDAAMPETLAVDDAWGERDLPSQSYLPWMHKLAAVFETGQSEQFEAWGGPRDRQRFYTVRFIPEYNLQREIATVLCVATDITDKRRVEADMARLGLLDIVGEMAVGIGHEVRNPMTTVRGYLQLFQQKEVFANYHSQIQDMIEEVDKANGIISDFLSLAKDKAVKMKHGNLNQLLESLYPLLQADASHRGHEIQLDLGEIPESDFDEKEIRQMTLNLVHNGLEAMSRGGVITIKTGLEQGNIFLSVSDTGGGIQPEVLEKLGTPFVTSKDMKTGLGLPICFRIAQRHNAKIDVVTGPQGTTFTVDFPILD</sequence>
<evidence type="ECO:0000256" key="3">
    <source>
        <dbReference type="ARBA" id="ARBA00012438"/>
    </source>
</evidence>
<dbReference type="Pfam" id="PF02743">
    <property type="entry name" value="dCache_1"/>
    <property type="match status" value="1"/>
</dbReference>
<dbReference type="PRINTS" id="PR00344">
    <property type="entry name" value="BCTRLSENSOR"/>
</dbReference>
<dbReference type="Pfam" id="PF00512">
    <property type="entry name" value="HisKA"/>
    <property type="match status" value="1"/>
</dbReference>
<dbReference type="SUPFAM" id="SSF55874">
    <property type="entry name" value="ATPase domain of HSP90 chaperone/DNA topoisomerase II/histidine kinase"/>
    <property type="match status" value="1"/>
</dbReference>
<dbReference type="SMART" id="SM00388">
    <property type="entry name" value="HisKA"/>
    <property type="match status" value="1"/>
</dbReference>
<evidence type="ECO:0000313" key="17">
    <source>
        <dbReference type="Proteomes" id="UP000076268"/>
    </source>
</evidence>
<dbReference type="GO" id="GO:0005886">
    <property type="term" value="C:plasma membrane"/>
    <property type="evidence" value="ECO:0007669"/>
    <property type="project" value="UniProtKB-SubCell"/>
</dbReference>
<dbReference type="PANTHER" id="PTHR43065:SF46">
    <property type="entry name" value="C4-DICARBOXYLATE TRANSPORT SENSOR PROTEIN DCTB"/>
    <property type="match status" value="1"/>
</dbReference>
<protein>
    <recommendedName>
        <fullName evidence="3">histidine kinase</fullName>
        <ecNumber evidence="3">2.7.13.3</ecNumber>
    </recommendedName>
</protein>
<evidence type="ECO:0000256" key="11">
    <source>
        <dbReference type="ARBA" id="ARBA00022989"/>
    </source>
</evidence>
<comment type="subcellular location">
    <subcellularLocation>
        <location evidence="2">Cell membrane</location>
        <topology evidence="2">Multi-pass membrane protein</topology>
    </subcellularLocation>
</comment>
<dbReference type="Pfam" id="PF02518">
    <property type="entry name" value="HATPase_c"/>
    <property type="match status" value="1"/>
</dbReference>
<dbReference type="Gene3D" id="1.10.287.130">
    <property type="match status" value="1"/>
</dbReference>
<evidence type="ECO:0000256" key="10">
    <source>
        <dbReference type="ARBA" id="ARBA00022840"/>
    </source>
</evidence>
<dbReference type="SUPFAM" id="SSF103190">
    <property type="entry name" value="Sensory domain-like"/>
    <property type="match status" value="1"/>
</dbReference>
<dbReference type="PROSITE" id="PS50109">
    <property type="entry name" value="HIS_KIN"/>
    <property type="match status" value="1"/>
</dbReference>
<evidence type="ECO:0000256" key="14">
    <source>
        <dbReference type="SAM" id="Phobius"/>
    </source>
</evidence>
<name>A0A154BV59_ANASB</name>
<dbReference type="InterPro" id="IPR036097">
    <property type="entry name" value="HisK_dim/P_sf"/>
</dbReference>
<dbReference type="EMBL" id="LSGP01000006">
    <property type="protein sequence ID" value="KYZ77819.1"/>
    <property type="molecule type" value="Genomic_DNA"/>
</dbReference>
<keyword evidence="8" id="KW-0547">Nucleotide-binding</keyword>
<dbReference type="Pfam" id="PF08448">
    <property type="entry name" value="PAS_4"/>
    <property type="match status" value="1"/>
</dbReference>
<dbReference type="Gene3D" id="3.30.565.10">
    <property type="entry name" value="Histidine kinase-like ATPase, C-terminal domain"/>
    <property type="match status" value="1"/>
</dbReference>
<proteinExistence type="predicted"/>
<keyword evidence="4" id="KW-1003">Cell membrane</keyword>
<dbReference type="InterPro" id="IPR004358">
    <property type="entry name" value="Sig_transdc_His_kin-like_C"/>
</dbReference>
<keyword evidence="5" id="KW-0597">Phosphoprotein</keyword>
<feature type="domain" description="Histidine kinase" evidence="15">
    <location>
        <begin position="562"/>
        <end position="766"/>
    </location>
</feature>
<dbReference type="Gene3D" id="3.30.450.20">
    <property type="entry name" value="PAS domain"/>
    <property type="match status" value="2"/>
</dbReference>
<dbReference type="InterPro" id="IPR003661">
    <property type="entry name" value="HisK_dim/P_dom"/>
</dbReference>
<keyword evidence="6" id="KW-0808">Transferase</keyword>
<dbReference type="InterPro" id="IPR003594">
    <property type="entry name" value="HATPase_dom"/>
</dbReference>
<evidence type="ECO:0000256" key="7">
    <source>
        <dbReference type="ARBA" id="ARBA00022692"/>
    </source>
</evidence>
<dbReference type="AlphaFoldDB" id="A0A154BV59"/>
<dbReference type="InterPro" id="IPR035965">
    <property type="entry name" value="PAS-like_dom_sf"/>
</dbReference>
<evidence type="ECO:0000256" key="9">
    <source>
        <dbReference type="ARBA" id="ARBA00022777"/>
    </source>
</evidence>
<dbReference type="PANTHER" id="PTHR43065">
    <property type="entry name" value="SENSOR HISTIDINE KINASE"/>
    <property type="match status" value="1"/>
</dbReference>
<evidence type="ECO:0000256" key="1">
    <source>
        <dbReference type="ARBA" id="ARBA00000085"/>
    </source>
</evidence>
<dbReference type="InterPro" id="IPR029151">
    <property type="entry name" value="Sensor-like_sf"/>
</dbReference>
<evidence type="ECO:0000256" key="4">
    <source>
        <dbReference type="ARBA" id="ARBA00022475"/>
    </source>
</evidence>
<feature type="transmembrane region" description="Helical" evidence="14">
    <location>
        <begin position="287"/>
        <end position="309"/>
    </location>
</feature>
<feature type="transmembrane region" description="Helical" evidence="14">
    <location>
        <begin position="12"/>
        <end position="32"/>
    </location>
</feature>
<dbReference type="CDD" id="cd18774">
    <property type="entry name" value="PDC2_HK_sensor"/>
    <property type="match status" value="1"/>
</dbReference>
<keyword evidence="10" id="KW-0067">ATP-binding</keyword>
<dbReference type="GO" id="GO:0000155">
    <property type="term" value="F:phosphorelay sensor kinase activity"/>
    <property type="evidence" value="ECO:0007669"/>
    <property type="project" value="InterPro"/>
</dbReference>
<dbReference type="SUPFAM" id="SSF55785">
    <property type="entry name" value="PYP-like sensor domain (PAS domain)"/>
    <property type="match status" value="1"/>
</dbReference>
<dbReference type="CDD" id="cd12914">
    <property type="entry name" value="PDC1_DGC_like"/>
    <property type="match status" value="1"/>
</dbReference>
<dbReference type="SUPFAM" id="SSF47384">
    <property type="entry name" value="Homodimeric domain of signal transducing histidine kinase"/>
    <property type="match status" value="1"/>
</dbReference>
<dbReference type="STRING" id="1794912.AXX12_17305"/>
<dbReference type="InterPro" id="IPR005467">
    <property type="entry name" value="His_kinase_dom"/>
</dbReference>
<accession>A0A154BV59</accession>
<comment type="caution">
    <text evidence="16">The sequence shown here is derived from an EMBL/GenBank/DDBJ whole genome shotgun (WGS) entry which is preliminary data.</text>
</comment>
<evidence type="ECO:0000256" key="13">
    <source>
        <dbReference type="ARBA" id="ARBA00023136"/>
    </source>
</evidence>
<keyword evidence="12" id="KW-0902">Two-component regulatory system</keyword>